<reference evidence="4" key="2">
    <citation type="submission" date="2024-10" db="UniProtKB">
        <authorList>
            <consortium name="EnsemblProtists"/>
        </authorList>
    </citation>
    <scope>IDENTIFICATION</scope>
</reference>
<name>A0A0D3K478_EMIH1</name>
<dbReference type="Proteomes" id="UP000013827">
    <property type="component" value="Unassembled WGS sequence"/>
</dbReference>
<keyword evidence="2" id="KW-0472">Membrane</keyword>
<protein>
    <recommendedName>
        <fullName evidence="3">EF-hand domain-containing protein</fullName>
    </recommendedName>
</protein>
<dbReference type="InterPro" id="IPR002048">
    <property type="entry name" value="EF_hand_dom"/>
</dbReference>
<evidence type="ECO:0000259" key="3">
    <source>
        <dbReference type="PROSITE" id="PS50222"/>
    </source>
</evidence>
<feature type="region of interest" description="Disordered" evidence="1">
    <location>
        <begin position="1"/>
        <end position="22"/>
    </location>
</feature>
<keyword evidence="5" id="KW-1185">Reference proteome</keyword>
<dbReference type="AlphaFoldDB" id="A0A0D3K478"/>
<keyword evidence="2" id="KW-0812">Transmembrane</keyword>
<feature type="domain" description="EF-hand" evidence="3">
    <location>
        <begin position="49"/>
        <end position="84"/>
    </location>
</feature>
<dbReference type="RefSeq" id="XP_005782992.1">
    <property type="nucleotide sequence ID" value="XM_005782935.1"/>
</dbReference>
<evidence type="ECO:0000313" key="4">
    <source>
        <dbReference type="EnsemblProtists" id="EOD30563"/>
    </source>
</evidence>
<reference evidence="5" key="1">
    <citation type="journal article" date="2013" name="Nature">
        <title>Pan genome of the phytoplankton Emiliania underpins its global distribution.</title>
        <authorList>
            <person name="Read B.A."/>
            <person name="Kegel J."/>
            <person name="Klute M.J."/>
            <person name="Kuo A."/>
            <person name="Lefebvre S.C."/>
            <person name="Maumus F."/>
            <person name="Mayer C."/>
            <person name="Miller J."/>
            <person name="Monier A."/>
            <person name="Salamov A."/>
            <person name="Young J."/>
            <person name="Aguilar M."/>
            <person name="Claverie J.M."/>
            <person name="Frickenhaus S."/>
            <person name="Gonzalez K."/>
            <person name="Herman E.K."/>
            <person name="Lin Y.C."/>
            <person name="Napier J."/>
            <person name="Ogata H."/>
            <person name="Sarno A.F."/>
            <person name="Shmutz J."/>
            <person name="Schroeder D."/>
            <person name="de Vargas C."/>
            <person name="Verret F."/>
            <person name="von Dassow P."/>
            <person name="Valentin K."/>
            <person name="Van de Peer Y."/>
            <person name="Wheeler G."/>
            <person name="Dacks J.B."/>
            <person name="Delwiche C.F."/>
            <person name="Dyhrman S.T."/>
            <person name="Glockner G."/>
            <person name="John U."/>
            <person name="Richards T."/>
            <person name="Worden A.Z."/>
            <person name="Zhang X."/>
            <person name="Grigoriev I.V."/>
            <person name="Allen A.E."/>
            <person name="Bidle K."/>
            <person name="Borodovsky M."/>
            <person name="Bowler C."/>
            <person name="Brownlee C."/>
            <person name="Cock J.M."/>
            <person name="Elias M."/>
            <person name="Gladyshev V.N."/>
            <person name="Groth M."/>
            <person name="Guda C."/>
            <person name="Hadaegh A."/>
            <person name="Iglesias-Rodriguez M.D."/>
            <person name="Jenkins J."/>
            <person name="Jones B.M."/>
            <person name="Lawson T."/>
            <person name="Leese F."/>
            <person name="Lindquist E."/>
            <person name="Lobanov A."/>
            <person name="Lomsadze A."/>
            <person name="Malik S.B."/>
            <person name="Marsh M.E."/>
            <person name="Mackinder L."/>
            <person name="Mock T."/>
            <person name="Mueller-Roeber B."/>
            <person name="Pagarete A."/>
            <person name="Parker M."/>
            <person name="Probert I."/>
            <person name="Quesneville H."/>
            <person name="Raines C."/>
            <person name="Rensing S.A."/>
            <person name="Riano-Pachon D.M."/>
            <person name="Richier S."/>
            <person name="Rokitta S."/>
            <person name="Shiraiwa Y."/>
            <person name="Soanes D.M."/>
            <person name="van der Giezen M."/>
            <person name="Wahlund T.M."/>
            <person name="Williams B."/>
            <person name="Wilson W."/>
            <person name="Wolfe G."/>
            <person name="Wurch L.L."/>
        </authorList>
    </citation>
    <scope>NUCLEOTIDE SEQUENCE</scope>
</reference>
<proteinExistence type="predicted"/>
<evidence type="ECO:0000256" key="2">
    <source>
        <dbReference type="SAM" id="Phobius"/>
    </source>
</evidence>
<keyword evidence="2" id="KW-1133">Transmembrane helix</keyword>
<dbReference type="GeneID" id="17275836"/>
<organism evidence="4 5">
    <name type="scientific">Emiliania huxleyi (strain CCMP1516)</name>
    <dbReference type="NCBI Taxonomy" id="280463"/>
    <lineage>
        <taxon>Eukaryota</taxon>
        <taxon>Haptista</taxon>
        <taxon>Haptophyta</taxon>
        <taxon>Prymnesiophyceae</taxon>
        <taxon>Isochrysidales</taxon>
        <taxon>Noelaerhabdaceae</taxon>
        <taxon>Emiliania</taxon>
    </lineage>
</organism>
<sequence>MLPAVPVAPARSGDEGEQSCVGGERSLKRRAAFTAAVEADASFAGKSPAAKALAAQLMDKYDRNQDGVFDLGEVVDIVEDVQAERKAKDEARRMNWVLGRVVIVAVVALVAVVGVNAGLTWHVVDTSKDTDTSNDAHALTDRDNNIVATRPSELKLPLLAGPILPLETLATTDRLVVRHESGDSTVTASLKVSDVTKYSNTHVAFHLNLGGKVEILNGAATYTDREGIVHQLCEADVTCSAFTAEEATSSSLELLAAADAALEAAGFPRAAAGDGRRRLSTSYCARTCTKYSKNGECPASADWPGFGTNCRSDLVAKSQCPQAYCQYDSHCASGSCGSASLWNSMSDCFAYVSAVVSAHAWAANGDELCVSYSGSTCEVYEATRVENGDDYFYCAGIEIVPAPPSPPPTYSDYSIHRDYKCQDVSNPLGNKDSAESCRNACVEHATDNGYHHEFCCSYDTQDESCRVSQDGSSSYTANNNWKAFRY</sequence>
<dbReference type="HOGENOM" id="CLU_561950_0_0_1"/>
<evidence type="ECO:0000256" key="1">
    <source>
        <dbReference type="SAM" id="MobiDB-lite"/>
    </source>
</evidence>
<dbReference type="GO" id="GO:0005509">
    <property type="term" value="F:calcium ion binding"/>
    <property type="evidence" value="ECO:0007669"/>
    <property type="project" value="InterPro"/>
</dbReference>
<dbReference type="PROSITE" id="PS50222">
    <property type="entry name" value="EF_HAND_2"/>
    <property type="match status" value="1"/>
</dbReference>
<dbReference type="EnsemblProtists" id="EOD30563">
    <property type="protein sequence ID" value="EOD30563"/>
    <property type="gene ID" value="EMIHUDRAFT_232741"/>
</dbReference>
<dbReference type="PaxDb" id="2903-EOD30563"/>
<feature type="transmembrane region" description="Helical" evidence="2">
    <location>
        <begin position="101"/>
        <end position="124"/>
    </location>
</feature>
<accession>A0A0D3K478</accession>
<dbReference type="KEGG" id="ehx:EMIHUDRAFT_232741"/>
<evidence type="ECO:0000313" key="5">
    <source>
        <dbReference type="Proteomes" id="UP000013827"/>
    </source>
</evidence>